<dbReference type="EMBL" id="MCGO01000027">
    <property type="protein sequence ID" value="ORY42924.1"/>
    <property type="molecule type" value="Genomic_DNA"/>
</dbReference>
<proteinExistence type="predicted"/>
<sequence>MPSKRSPLNLISGYNKLQLQVVSAQLADRIKTLTNDRKSKNEFGDMALTDLPRLMAVNSYFKLILEGKQRIEASEIVSKVVLSRGVWGARILRGWANIYFNNLMLPMINQGNHIKVKSLIHDEDVRAACRTFLRSVKPDEQSFQKWKEYVNFELLPVYANLTAKTGFKDTTLYRWLSILGFDYTQIKKGVYEDSHERSDVVAYRGPYCAELLALLPRSTQWEEQSVVWLKFLQFWFLERKKLSLLFKMKVASKVYSNSM</sequence>
<evidence type="ECO:0000313" key="2">
    <source>
        <dbReference type="Proteomes" id="UP000193642"/>
    </source>
</evidence>
<dbReference type="Proteomes" id="UP000193642">
    <property type="component" value="Unassembled WGS sequence"/>
</dbReference>
<keyword evidence="2" id="KW-1185">Reference proteome</keyword>
<dbReference type="PANTHER" id="PTHR35871:SF1">
    <property type="entry name" value="CXC1-LIKE CYSTEINE CLUSTER ASSOCIATED WITH KDZ TRANSPOSASES DOMAIN-CONTAINING PROTEIN"/>
    <property type="match status" value="1"/>
</dbReference>
<dbReference type="PANTHER" id="PTHR35871">
    <property type="entry name" value="EXPRESSED PROTEIN"/>
    <property type="match status" value="1"/>
</dbReference>
<name>A0A1Y2C7Q0_9FUNG</name>
<evidence type="ECO:0000313" key="1">
    <source>
        <dbReference type="EMBL" id="ORY42924.1"/>
    </source>
</evidence>
<gene>
    <name evidence="1" type="ORF">BCR33DRAFT_289799</name>
</gene>
<protein>
    <submittedName>
        <fullName evidence="1">Uncharacterized protein</fullName>
    </submittedName>
</protein>
<comment type="caution">
    <text evidence="1">The sequence shown here is derived from an EMBL/GenBank/DDBJ whole genome shotgun (WGS) entry which is preliminary data.</text>
</comment>
<dbReference type="OrthoDB" id="6511194at2759"/>
<dbReference type="AlphaFoldDB" id="A0A1Y2C7Q0"/>
<dbReference type="STRING" id="329046.A0A1Y2C7Q0"/>
<reference evidence="1 2" key="1">
    <citation type="submission" date="2016-07" db="EMBL/GenBank/DDBJ databases">
        <title>Pervasive Adenine N6-methylation of Active Genes in Fungi.</title>
        <authorList>
            <consortium name="DOE Joint Genome Institute"/>
            <person name="Mondo S.J."/>
            <person name="Dannebaum R.O."/>
            <person name="Kuo R.C."/>
            <person name="Labutti K."/>
            <person name="Haridas S."/>
            <person name="Kuo A."/>
            <person name="Salamov A."/>
            <person name="Ahrendt S.R."/>
            <person name="Lipzen A."/>
            <person name="Sullivan W."/>
            <person name="Andreopoulos W.B."/>
            <person name="Clum A."/>
            <person name="Lindquist E."/>
            <person name="Daum C."/>
            <person name="Ramamoorthy G.K."/>
            <person name="Gryganskyi A."/>
            <person name="Culley D."/>
            <person name="Magnuson J.K."/>
            <person name="James T.Y."/>
            <person name="O'Malley M.A."/>
            <person name="Stajich J.E."/>
            <person name="Spatafora J.W."/>
            <person name="Visel A."/>
            <person name="Grigoriev I.V."/>
        </authorList>
    </citation>
    <scope>NUCLEOTIDE SEQUENCE [LARGE SCALE GENOMIC DNA]</scope>
    <source>
        <strain evidence="1 2">JEL800</strain>
    </source>
</reference>
<accession>A0A1Y2C7Q0</accession>
<organism evidence="1 2">
    <name type="scientific">Rhizoclosmatium globosum</name>
    <dbReference type="NCBI Taxonomy" id="329046"/>
    <lineage>
        <taxon>Eukaryota</taxon>
        <taxon>Fungi</taxon>
        <taxon>Fungi incertae sedis</taxon>
        <taxon>Chytridiomycota</taxon>
        <taxon>Chytridiomycota incertae sedis</taxon>
        <taxon>Chytridiomycetes</taxon>
        <taxon>Chytridiales</taxon>
        <taxon>Chytriomycetaceae</taxon>
        <taxon>Rhizoclosmatium</taxon>
    </lineage>
</organism>